<protein>
    <submittedName>
        <fullName evidence="9">Fe(3+) dicitrate transport system permease protein FecD</fullName>
    </submittedName>
</protein>
<evidence type="ECO:0000256" key="8">
    <source>
        <dbReference type="SAM" id="Phobius"/>
    </source>
</evidence>
<dbReference type="Gene3D" id="1.10.3470.10">
    <property type="entry name" value="ABC transporter involved in vitamin B12 uptake, BtuC"/>
    <property type="match status" value="1"/>
</dbReference>
<sequence length="327" mass="34855">MSAAGKTKTIILGKTAILSGLLVISLILSISFGAVTIEWTQLIAGLSNQGDQAFTIYEYRLPRALLAVIAGAMLSVSGVLVQGVIRNPLASPDILGISHGAGLAAVLFMVLFPEQNIAYIPWIALLGGLFAALFLVLIVRGNLAPVTLAVTGIALSALFASVIDFVLLIHPFEINNALLWLTGSLWGRGWEQLNLLLPWALLLPVALAFAHPLNLLVLGETRAETLGLHVYLMKGLSLFLAVCWTSAVVSFCGPVSFLGLVAPHIARRLYGGRHQAIIPSSMLIGAIILVFADFCARVIAPPIELPAGIFTALVGAPYFLYLLMKMR</sequence>
<evidence type="ECO:0000256" key="1">
    <source>
        <dbReference type="ARBA" id="ARBA00004651"/>
    </source>
</evidence>
<dbReference type="STRING" id="1216006.VA7868_00548"/>
<feature type="transmembrane region" description="Helical" evidence="8">
    <location>
        <begin position="277"/>
        <end position="299"/>
    </location>
</feature>
<dbReference type="EMBL" id="FQXZ01000006">
    <property type="protein sequence ID" value="SHH79980.1"/>
    <property type="molecule type" value="Genomic_DNA"/>
</dbReference>
<keyword evidence="3" id="KW-0813">Transport</keyword>
<dbReference type="Pfam" id="PF01032">
    <property type="entry name" value="FecCD"/>
    <property type="match status" value="1"/>
</dbReference>
<feature type="transmembrane region" description="Helical" evidence="8">
    <location>
        <begin position="238"/>
        <end position="265"/>
    </location>
</feature>
<dbReference type="GO" id="GO:0033214">
    <property type="term" value="P:siderophore-iron import into cell"/>
    <property type="evidence" value="ECO:0007669"/>
    <property type="project" value="TreeGrafter"/>
</dbReference>
<organism evidence="9 10">
    <name type="scientific">Vibrio aerogenes CECT 7868</name>
    <dbReference type="NCBI Taxonomy" id="1216006"/>
    <lineage>
        <taxon>Bacteria</taxon>
        <taxon>Pseudomonadati</taxon>
        <taxon>Pseudomonadota</taxon>
        <taxon>Gammaproteobacteria</taxon>
        <taxon>Vibrionales</taxon>
        <taxon>Vibrionaceae</taxon>
        <taxon>Vibrio</taxon>
    </lineage>
</organism>
<accession>A0A1M5VXS9</accession>
<keyword evidence="10" id="KW-1185">Reference proteome</keyword>
<dbReference type="CDD" id="cd06550">
    <property type="entry name" value="TM_ABC_iron-siderophores_like"/>
    <property type="match status" value="1"/>
</dbReference>
<evidence type="ECO:0000256" key="6">
    <source>
        <dbReference type="ARBA" id="ARBA00022989"/>
    </source>
</evidence>
<dbReference type="InterPro" id="IPR000522">
    <property type="entry name" value="ABC_transptr_permease_BtuC"/>
</dbReference>
<feature type="transmembrane region" description="Helical" evidence="8">
    <location>
        <begin position="119"/>
        <end position="139"/>
    </location>
</feature>
<feature type="transmembrane region" description="Helical" evidence="8">
    <location>
        <begin position="94"/>
        <end position="113"/>
    </location>
</feature>
<feature type="transmembrane region" description="Helical" evidence="8">
    <location>
        <begin position="305"/>
        <end position="324"/>
    </location>
</feature>
<dbReference type="PANTHER" id="PTHR30472:SF37">
    <property type="entry name" value="FE(3+) DICITRATE TRANSPORT SYSTEM PERMEASE PROTEIN FECD-RELATED"/>
    <property type="match status" value="1"/>
</dbReference>
<comment type="subcellular location">
    <subcellularLocation>
        <location evidence="1">Cell membrane</location>
        <topology evidence="1">Multi-pass membrane protein</topology>
    </subcellularLocation>
</comment>
<keyword evidence="6 8" id="KW-1133">Transmembrane helix</keyword>
<dbReference type="SUPFAM" id="SSF81345">
    <property type="entry name" value="ABC transporter involved in vitamin B12 uptake, BtuC"/>
    <property type="match status" value="1"/>
</dbReference>
<feature type="transmembrane region" description="Helical" evidence="8">
    <location>
        <begin position="146"/>
        <end position="168"/>
    </location>
</feature>
<dbReference type="GO" id="GO:0022857">
    <property type="term" value="F:transmembrane transporter activity"/>
    <property type="evidence" value="ECO:0007669"/>
    <property type="project" value="InterPro"/>
</dbReference>
<proteinExistence type="inferred from homology"/>
<keyword evidence="4" id="KW-1003">Cell membrane</keyword>
<dbReference type="AlphaFoldDB" id="A0A1M5VXS9"/>
<evidence type="ECO:0000256" key="4">
    <source>
        <dbReference type="ARBA" id="ARBA00022475"/>
    </source>
</evidence>
<comment type="similarity">
    <text evidence="2">Belongs to the binding-protein-dependent transport system permease family. FecCD subfamily.</text>
</comment>
<dbReference type="InterPro" id="IPR037294">
    <property type="entry name" value="ABC_BtuC-like"/>
</dbReference>
<evidence type="ECO:0000313" key="10">
    <source>
        <dbReference type="Proteomes" id="UP000184608"/>
    </source>
</evidence>
<keyword evidence="5 8" id="KW-0812">Transmembrane</keyword>
<dbReference type="FunFam" id="1.10.3470.10:FF:000001">
    <property type="entry name" value="Vitamin B12 ABC transporter permease BtuC"/>
    <property type="match status" value="1"/>
</dbReference>
<keyword evidence="7 8" id="KW-0472">Membrane</keyword>
<feature type="transmembrane region" description="Helical" evidence="8">
    <location>
        <begin position="21"/>
        <end position="44"/>
    </location>
</feature>
<evidence type="ECO:0000256" key="5">
    <source>
        <dbReference type="ARBA" id="ARBA00022692"/>
    </source>
</evidence>
<evidence type="ECO:0000313" key="9">
    <source>
        <dbReference type="EMBL" id="SHH79980.1"/>
    </source>
</evidence>
<name>A0A1M5VXS9_9VIBR</name>
<evidence type="ECO:0000256" key="3">
    <source>
        <dbReference type="ARBA" id="ARBA00022448"/>
    </source>
</evidence>
<dbReference type="OrthoDB" id="9055647at2"/>
<feature type="transmembrane region" description="Helical" evidence="8">
    <location>
        <begin position="64"/>
        <end position="85"/>
    </location>
</feature>
<evidence type="ECO:0000256" key="2">
    <source>
        <dbReference type="ARBA" id="ARBA00007935"/>
    </source>
</evidence>
<gene>
    <name evidence="9" type="primary">fecD</name>
    <name evidence="9" type="ORF">VA7868_00548</name>
</gene>
<evidence type="ECO:0000256" key="7">
    <source>
        <dbReference type="ARBA" id="ARBA00023136"/>
    </source>
</evidence>
<dbReference type="PANTHER" id="PTHR30472">
    <property type="entry name" value="FERRIC ENTEROBACTIN TRANSPORT SYSTEM PERMEASE PROTEIN"/>
    <property type="match status" value="1"/>
</dbReference>
<dbReference type="GO" id="GO:0005886">
    <property type="term" value="C:plasma membrane"/>
    <property type="evidence" value="ECO:0007669"/>
    <property type="project" value="UniProtKB-SubCell"/>
</dbReference>
<reference evidence="9 10" key="1">
    <citation type="submission" date="2016-11" db="EMBL/GenBank/DDBJ databases">
        <authorList>
            <person name="Jaros S."/>
            <person name="Januszkiewicz K."/>
            <person name="Wedrychowicz H."/>
        </authorList>
    </citation>
    <scope>NUCLEOTIDE SEQUENCE [LARGE SCALE GENOMIC DNA]</scope>
    <source>
        <strain evidence="9 10">CECT 7868</strain>
    </source>
</reference>
<dbReference type="Proteomes" id="UP000184608">
    <property type="component" value="Unassembled WGS sequence"/>
</dbReference>
<feature type="transmembrane region" description="Helical" evidence="8">
    <location>
        <begin position="197"/>
        <end position="218"/>
    </location>
</feature>